<dbReference type="PANTHER" id="PTHR46825">
    <property type="entry name" value="D-ALANYL-D-ALANINE-CARBOXYPEPTIDASE/ENDOPEPTIDASE AMPH"/>
    <property type="match status" value="1"/>
</dbReference>
<keyword evidence="1" id="KW-0472">Membrane</keyword>
<dbReference type="Pfam" id="PF00144">
    <property type="entry name" value="Beta-lactamase"/>
    <property type="match status" value="1"/>
</dbReference>
<reference evidence="3 4" key="1">
    <citation type="submission" date="2020-08" db="EMBL/GenBank/DDBJ databases">
        <title>Sequencing the genomes of 1000 actinobacteria strains.</title>
        <authorList>
            <person name="Klenk H.-P."/>
        </authorList>
    </citation>
    <scope>NUCLEOTIDE SEQUENCE [LARGE SCALE GENOMIC DNA]</scope>
    <source>
        <strain evidence="3 4">DSM 45084</strain>
    </source>
</reference>
<feature type="domain" description="Beta-lactamase-related" evidence="2">
    <location>
        <begin position="29"/>
        <end position="336"/>
    </location>
</feature>
<proteinExistence type="predicted"/>
<evidence type="ECO:0000313" key="4">
    <source>
        <dbReference type="Proteomes" id="UP000542674"/>
    </source>
</evidence>
<dbReference type="AlphaFoldDB" id="A0A7W7T6J5"/>
<feature type="transmembrane region" description="Helical" evidence="1">
    <location>
        <begin position="431"/>
        <end position="452"/>
    </location>
</feature>
<protein>
    <submittedName>
        <fullName evidence="3">CubicO group peptidase (Beta-lactamase class C family)</fullName>
    </submittedName>
</protein>
<dbReference type="RefSeq" id="WP_184671289.1">
    <property type="nucleotide sequence ID" value="NZ_BAABAI010000037.1"/>
</dbReference>
<dbReference type="InterPro" id="IPR050491">
    <property type="entry name" value="AmpC-like"/>
</dbReference>
<comment type="caution">
    <text evidence="3">The sequence shown here is derived from an EMBL/GenBank/DDBJ whole genome shotgun (WGS) entry which is preliminary data.</text>
</comment>
<dbReference type="Proteomes" id="UP000542674">
    <property type="component" value="Unassembled WGS sequence"/>
</dbReference>
<evidence type="ECO:0000313" key="3">
    <source>
        <dbReference type="EMBL" id="MBB4966957.1"/>
    </source>
</evidence>
<dbReference type="SUPFAM" id="SSF56601">
    <property type="entry name" value="beta-lactamase/transpeptidase-like"/>
    <property type="match status" value="1"/>
</dbReference>
<feature type="transmembrane region" description="Helical" evidence="1">
    <location>
        <begin position="361"/>
        <end position="382"/>
    </location>
</feature>
<dbReference type="PANTHER" id="PTHR46825:SF9">
    <property type="entry name" value="BETA-LACTAMASE-RELATED DOMAIN-CONTAINING PROTEIN"/>
    <property type="match status" value="1"/>
</dbReference>
<dbReference type="EMBL" id="JACHJS010000001">
    <property type="protein sequence ID" value="MBB4966957.1"/>
    <property type="molecule type" value="Genomic_DNA"/>
</dbReference>
<dbReference type="Gene3D" id="3.40.710.10">
    <property type="entry name" value="DD-peptidase/beta-lactamase superfamily"/>
    <property type="match status" value="1"/>
</dbReference>
<evidence type="ECO:0000256" key="1">
    <source>
        <dbReference type="SAM" id="Phobius"/>
    </source>
</evidence>
<sequence>MFTAVVAILPLVTGFTTPSTVDDVAIDAAVARYRDVVAVPGVAVAVTRGTEIVRVAGYGHTATGEPVTDRTPMPFASLSKSVTAFAVQNLAREGRLGLDDPVRRHLPEFHPADPRADGITVRHLLAQTSGLTDATTPHPDVRTPRELAAGMGSATLASEPGAKWAYFNGNYQLAAAVVETVTGQSLADYLSRTVFGPLGMADSVAANTARDVPQFAQGHVKILGRPVAAAEPQDFGGGSGGVVGSARDLAAWLIAGNNAGRTPAGRQVADPADVEAAHTPSAGSYGFGWYVGTTGSGARLVDHGGDLVTSTAYQALLPESGYGVAVLANTGTQYSDAQRIGEMLIALLEGRSTAPPTDADLVVDAVILGLAATALALGVLGVRRARRWADRGKGRLRLVFFLLPAVLLGTAPQIISFLYRGRTVSWPQFVLLFPTTAILPAAATVAAVVTAAGRMVALRRHSVPATRADG</sequence>
<feature type="transmembrane region" description="Helical" evidence="1">
    <location>
        <begin position="398"/>
        <end position="419"/>
    </location>
</feature>
<evidence type="ECO:0000259" key="2">
    <source>
        <dbReference type="Pfam" id="PF00144"/>
    </source>
</evidence>
<dbReference type="InterPro" id="IPR012338">
    <property type="entry name" value="Beta-lactam/transpept-like"/>
</dbReference>
<keyword evidence="1" id="KW-0812">Transmembrane</keyword>
<organism evidence="3 4">
    <name type="scientific">Saccharothrix violaceirubra</name>
    <dbReference type="NCBI Taxonomy" id="413306"/>
    <lineage>
        <taxon>Bacteria</taxon>
        <taxon>Bacillati</taxon>
        <taxon>Actinomycetota</taxon>
        <taxon>Actinomycetes</taxon>
        <taxon>Pseudonocardiales</taxon>
        <taxon>Pseudonocardiaceae</taxon>
        <taxon>Saccharothrix</taxon>
    </lineage>
</organism>
<gene>
    <name evidence="3" type="ORF">F4559_004316</name>
</gene>
<name>A0A7W7T6J5_9PSEU</name>
<keyword evidence="1" id="KW-1133">Transmembrane helix</keyword>
<dbReference type="InterPro" id="IPR001466">
    <property type="entry name" value="Beta-lactam-related"/>
</dbReference>
<accession>A0A7W7T6J5</accession>
<keyword evidence="4" id="KW-1185">Reference proteome</keyword>